<proteinExistence type="predicted"/>
<feature type="transmembrane region" description="Helical" evidence="1">
    <location>
        <begin position="12"/>
        <end position="30"/>
    </location>
</feature>
<gene>
    <name evidence="2" type="primary">Acey_s0058.g2922</name>
    <name evidence="2" type="ORF">Y032_0058g2922</name>
</gene>
<feature type="transmembrane region" description="Helical" evidence="1">
    <location>
        <begin position="36"/>
        <end position="53"/>
    </location>
</feature>
<keyword evidence="1" id="KW-1133">Transmembrane helix</keyword>
<protein>
    <submittedName>
        <fullName evidence="2">Uncharacterized protein</fullName>
    </submittedName>
</protein>
<organism evidence="2 3">
    <name type="scientific">Ancylostoma ceylanicum</name>
    <dbReference type="NCBI Taxonomy" id="53326"/>
    <lineage>
        <taxon>Eukaryota</taxon>
        <taxon>Metazoa</taxon>
        <taxon>Ecdysozoa</taxon>
        <taxon>Nematoda</taxon>
        <taxon>Chromadorea</taxon>
        <taxon>Rhabditida</taxon>
        <taxon>Rhabditina</taxon>
        <taxon>Rhabditomorpha</taxon>
        <taxon>Strongyloidea</taxon>
        <taxon>Ancylostomatidae</taxon>
        <taxon>Ancylostomatinae</taxon>
        <taxon>Ancylostoma</taxon>
    </lineage>
</organism>
<reference evidence="3" key="1">
    <citation type="journal article" date="2015" name="Nat. Genet.">
        <title>The genome and transcriptome of the zoonotic hookworm Ancylostoma ceylanicum identify infection-specific gene families.</title>
        <authorList>
            <person name="Schwarz E.M."/>
            <person name="Hu Y."/>
            <person name="Antoshechkin I."/>
            <person name="Miller M.M."/>
            <person name="Sternberg P.W."/>
            <person name="Aroian R.V."/>
        </authorList>
    </citation>
    <scope>NUCLEOTIDE SEQUENCE</scope>
    <source>
        <strain evidence="3">HY135</strain>
    </source>
</reference>
<keyword evidence="3" id="KW-1185">Reference proteome</keyword>
<evidence type="ECO:0000313" key="3">
    <source>
        <dbReference type="Proteomes" id="UP000024635"/>
    </source>
</evidence>
<evidence type="ECO:0000313" key="2">
    <source>
        <dbReference type="EMBL" id="EYC09980.1"/>
    </source>
</evidence>
<evidence type="ECO:0000256" key="1">
    <source>
        <dbReference type="SAM" id="Phobius"/>
    </source>
</evidence>
<keyword evidence="1" id="KW-0472">Membrane</keyword>
<comment type="caution">
    <text evidence="2">The sequence shown here is derived from an EMBL/GenBank/DDBJ whole genome shotgun (WGS) entry which is preliminary data.</text>
</comment>
<sequence length="76" mass="8301">MCRVMMTCPAADFPEFGAVIFFCGCPAFLLRKFRGAFSFSVSLLVNLFLLLFFRKASYSAAEHPKGSNPAAELAAV</sequence>
<dbReference type="AlphaFoldDB" id="A0A016U4B0"/>
<dbReference type="Proteomes" id="UP000024635">
    <property type="component" value="Unassembled WGS sequence"/>
</dbReference>
<keyword evidence="1" id="KW-0812">Transmembrane</keyword>
<dbReference type="EMBL" id="JARK01001394">
    <property type="protein sequence ID" value="EYC09980.1"/>
    <property type="molecule type" value="Genomic_DNA"/>
</dbReference>
<accession>A0A016U4B0</accession>
<name>A0A016U4B0_9BILA</name>